<feature type="compositionally biased region" description="Low complexity" evidence="2">
    <location>
        <begin position="16"/>
        <end position="26"/>
    </location>
</feature>
<dbReference type="Proteomes" id="UP000314294">
    <property type="component" value="Unassembled WGS sequence"/>
</dbReference>
<dbReference type="EMBL" id="SRLO01023158">
    <property type="protein sequence ID" value="TNN22306.1"/>
    <property type="molecule type" value="Genomic_DNA"/>
</dbReference>
<feature type="domain" description="Tubby C-terminal" evidence="3">
    <location>
        <begin position="32"/>
        <end position="131"/>
    </location>
</feature>
<dbReference type="SUPFAM" id="SSF54518">
    <property type="entry name" value="Tubby C-terminal domain-like"/>
    <property type="match status" value="1"/>
</dbReference>
<dbReference type="AlphaFoldDB" id="A0A4Z2E0H1"/>
<feature type="region of interest" description="Disordered" evidence="2">
    <location>
        <begin position="66"/>
        <end position="99"/>
    </location>
</feature>
<dbReference type="Gene3D" id="3.20.90.10">
    <property type="entry name" value="Tubby Protein, Chain A"/>
    <property type="match status" value="2"/>
</dbReference>
<comment type="similarity">
    <text evidence="1">Belongs to the TUB family.</text>
</comment>
<evidence type="ECO:0000256" key="1">
    <source>
        <dbReference type="ARBA" id="ARBA00007129"/>
    </source>
</evidence>
<accession>A0A4Z2E0H1</accession>
<feature type="region of interest" description="Disordered" evidence="2">
    <location>
        <begin position="1"/>
        <end position="36"/>
    </location>
</feature>
<dbReference type="Pfam" id="PF01167">
    <property type="entry name" value="Tub"/>
    <property type="match status" value="1"/>
</dbReference>
<dbReference type="InterPro" id="IPR025659">
    <property type="entry name" value="Tubby-like_C"/>
</dbReference>
<dbReference type="InterPro" id="IPR000007">
    <property type="entry name" value="Tubby_C"/>
</dbReference>
<dbReference type="PANTHER" id="PTHR16517">
    <property type="entry name" value="TUBBY-RELATED"/>
    <property type="match status" value="1"/>
</dbReference>
<evidence type="ECO:0000313" key="5">
    <source>
        <dbReference type="Proteomes" id="UP000314294"/>
    </source>
</evidence>
<gene>
    <name evidence="4" type="primary">TUB_3</name>
    <name evidence="4" type="ORF">EYF80_067580</name>
</gene>
<dbReference type="GO" id="GO:0061512">
    <property type="term" value="P:protein localization to cilium"/>
    <property type="evidence" value="ECO:0007669"/>
    <property type="project" value="TreeGrafter"/>
</dbReference>
<evidence type="ECO:0000259" key="3">
    <source>
        <dbReference type="Pfam" id="PF01167"/>
    </source>
</evidence>
<evidence type="ECO:0000313" key="4">
    <source>
        <dbReference type="EMBL" id="TNN22306.1"/>
    </source>
</evidence>
<protein>
    <submittedName>
        <fullName evidence="4">Tubby</fullName>
    </submittedName>
</protein>
<dbReference type="OrthoDB" id="9388039at2759"/>
<keyword evidence="5" id="KW-1185">Reference proteome</keyword>
<reference evidence="4 5" key="1">
    <citation type="submission" date="2019-03" db="EMBL/GenBank/DDBJ databases">
        <title>First draft genome of Liparis tanakae, snailfish: a comprehensive survey of snailfish specific genes.</title>
        <authorList>
            <person name="Kim W."/>
            <person name="Song I."/>
            <person name="Jeong J.-H."/>
            <person name="Kim D."/>
            <person name="Kim S."/>
            <person name="Ryu S."/>
            <person name="Song J.Y."/>
            <person name="Lee S.K."/>
        </authorList>
    </citation>
    <scope>NUCLEOTIDE SEQUENCE [LARGE SCALE GENOMIC DNA]</scope>
    <source>
        <tissue evidence="4">Muscle</tissue>
    </source>
</reference>
<dbReference type="GO" id="GO:0005929">
    <property type="term" value="C:cilium"/>
    <property type="evidence" value="ECO:0007669"/>
    <property type="project" value="TreeGrafter"/>
</dbReference>
<dbReference type="PANTHER" id="PTHR16517:SF111">
    <property type="entry name" value="SI:DKEY-220F10.4"/>
    <property type="match status" value="1"/>
</dbReference>
<proteinExistence type="inferred from homology"/>
<evidence type="ECO:0000256" key="2">
    <source>
        <dbReference type="SAM" id="MobiDB-lite"/>
    </source>
</evidence>
<organism evidence="4 5">
    <name type="scientific">Liparis tanakae</name>
    <name type="common">Tanaka's snailfish</name>
    <dbReference type="NCBI Taxonomy" id="230148"/>
    <lineage>
        <taxon>Eukaryota</taxon>
        <taxon>Metazoa</taxon>
        <taxon>Chordata</taxon>
        <taxon>Craniata</taxon>
        <taxon>Vertebrata</taxon>
        <taxon>Euteleostomi</taxon>
        <taxon>Actinopterygii</taxon>
        <taxon>Neopterygii</taxon>
        <taxon>Teleostei</taxon>
        <taxon>Neoteleostei</taxon>
        <taxon>Acanthomorphata</taxon>
        <taxon>Eupercaria</taxon>
        <taxon>Perciformes</taxon>
        <taxon>Cottioidei</taxon>
        <taxon>Cottales</taxon>
        <taxon>Liparidae</taxon>
        <taxon>Liparis</taxon>
    </lineage>
</organism>
<sequence length="135" mass="15405">MKKEKKTKRAENTTKSLASLNSNSRESSSERVRPSDVTLQCRITRDRRGVEKGIYPTYYLHLEREDGQRVGTPHAARRAMRTRRPAGRSSGSVFLMAGRKRKKCKTSNYLMSTDPTDLSRETRCYAGKLRCSSKS</sequence>
<comment type="caution">
    <text evidence="4">The sequence shown here is derived from an EMBL/GenBank/DDBJ whole genome shotgun (WGS) entry which is preliminary data.</text>
</comment>
<name>A0A4Z2E0H1_9TELE</name>
<feature type="compositionally biased region" description="Basic residues" evidence="2">
    <location>
        <begin position="75"/>
        <end position="86"/>
    </location>
</feature>